<dbReference type="Proteomes" id="UP000179807">
    <property type="component" value="Unassembled WGS sequence"/>
</dbReference>
<keyword evidence="3" id="KW-0479">Metal-binding</keyword>
<dbReference type="OrthoDB" id="10549945at2759"/>
<proteinExistence type="predicted"/>
<sequence>MTLENGYFIFGMCSPTYFEVHIDDFETFKGLIVADFHIGCILEREESEKKIFENLQLLVEKVQPTHIFILGDIFHYNFAREDDWYFNFFDSLAQLFTCPIFIIPGNHDYTLFPVQENCFTQYKKDNNIYPIDVDLLEIQFSNEFSLFLGHDIRYNQFVHFHEFVVKWMNEIRQYCKDRMKNSDVLIIGHTHEDIDDEETNNYTLGPFSCDLKESSYGIITFNPEFKFQHEINFISNITLE</sequence>
<dbReference type="Pfam" id="PF00149">
    <property type="entry name" value="Metallophos"/>
    <property type="match status" value="1"/>
</dbReference>
<feature type="domain" description="Calcineurin-like phosphoesterase" evidence="6">
    <location>
        <begin position="31"/>
        <end position="208"/>
    </location>
</feature>
<evidence type="ECO:0000256" key="3">
    <source>
        <dbReference type="ARBA" id="ARBA00022723"/>
    </source>
</evidence>
<dbReference type="RefSeq" id="XP_068362726.1">
    <property type="nucleotide sequence ID" value="XM_068501994.1"/>
</dbReference>
<keyword evidence="4" id="KW-0472">Membrane</keyword>
<evidence type="ECO:0000259" key="6">
    <source>
        <dbReference type="Pfam" id="PF00149"/>
    </source>
</evidence>
<dbReference type="GO" id="GO:0046872">
    <property type="term" value="F:metal ion binding"/>
    <property type="evidence" value="ECO:0007669"/>
    <property type="project" value="UniProtKB-KW"/>
</dbReference>
<keyword evidence="2" id="KW-0997">Cell inner membrane</keyword>
<dbReference type="EMBL" id="MLAK01000635">
    <property type="protein sequence ID" value="OHT09590.1"/>
    <property type="molecule type" value="Genomic_DNA"/>
</dbReference>
<organism evidence="7 8">
    <name type="scientific">Tritrichomonas foetus</name>
    <dbReference type="NCBI Taxonomy" id="1144522"/>
    <lineage>
        <taxon>Eukaryota</taxon>
        <taxon>Metamonada</taxon>
        <taxon>Parabasalia</taxon>
        <taxon>Tritrichomonadida</taxon>
        <taxon>Tritrichomonadidae</taxon>
        <taxon>Tritrichomonas</taxon>
    </lineage>
</organism>
<dbReference type="GO" id="GO:0016020">
    <property type="term" value="C:membrane"/>
    <property type="evidence" value="ECO:0007669"/>
    <property type="project" value="GOC"/>
</dbReference>
<protein>
    <recommendedName>
        <fullName evidence="6">Calcineurin-like phosphoesterase domain-containing protein</fullName>
    </recommendedName>
</protein>
<dbReference type="InterPro" id="IPR029052">
    <property type="entry name" value="Metallo-depent_PP-like"/>
</dbReference>
<dbReference type="GO" id="GO:0009245">
    <property type="term" value="P:lipid A biosynthetic process"/>
    <property type="evidence" value="ECO:0007669"/>
    <property type="project" value="TreeGrafter"/>
</dbReference>
<comment type="caution">
    <text evidence="7">The sequence shown here is derived from an EMBL/GenBank/DDBJ whole genome shotgun (WGS) entry which is preliminary data.</text>
</comment>
<dbReference type="AlphaFoldDB" id="A0A1J4KIT3"/>
<dbReference type="GO" id="GO:0008758">
    <property type="term" value="F:UDP-2,3-diacylglucosamine hydrolase activity"/>
    <property type="evidence" value="ECO:0007669"/>
    <property type="project" value="TreeGrafter"/>
</dbReference>
<evidence type="ECO:0000313" key="8">
    <source>
        <dbReference type="Proteomes" id="UP000179807"/>
    </source>
</evidence>
<keyword evidence="8" id="KW-1185">Reference proteome</keyword>
<keyword evidence="5" id="KW-0464">Manganese</keyword>
<reference evidence="7" key="1">
    <citation type="submission" date="2016-10" db="EMBL/GenBank/DDBJ databases">
        <authorList>
            <person name="Benchimol M."/>
            <person name="Almeida L.G."/>
            <person name="Vasconcelos A.T."/>
            <person name="Perreira-Neves A."/>
            <person name="Rosa I.A."/>
            <person name="Tasca T."/>
            <person name="Bogo M.R."/>
            <person name="de Souza W."/>
        </authorList>
    </citation>
    <scope>NUCLEOTIDE SEQUENCE [LARGE SCALE GENOMIC DNA]</scope>
    <source>
        <strain evidence="7">K</strain>
    </source>
</reference>
<dbReference type="PANTHER" id="PTHR34990">
    <property type="entry name" value="UDP-2,3-DIACYLGLUCOSAMINE HYDROLASE-RELATED"/>
    <property type="match status" value="1"/>
</dbReference>
<name>A0A1J4KIT3_9EUKA</name>
<keyword evidence="1" id="KW-1003">Cell membrane</keyword>
<dbReference type="InterPro" id="IPR043461">
    <property type="entry name" value="LpxH-like"/>
</dbReference>
<evidence type="ECO:0000256" key="5">
    <source>
        <dbReference type="ARBA" id="ARBA00023211"/>
    </source>
</evidence>
<dbReference type="Gene3D" id="3.60.21.10">
    <property type="match status" value="1"/>
</dbReference>
<evidence type="ECO:0000313" key="7">
    <source>
        <dbReference type="EMBL" id="OHT09590.1"/>
    </source>
</evidence>
<evidence type="ECO:0000256" key="4">
    <source>
        <dbReference type="ARBA" id="ARBA00023136"/>
    </source>
</evidence>
<dbReference type="InterPro" id="IPR004843">
    <property type="entry name" value="Calcineurin-like_PHP"/>
</dbReference>
<dbReference type="GeneID" id="94836698"/>
<evidence type="ECO:0000256" key="2">
    <source>
        <dbReference type="ARBA" id="ARBA00022519"/>
    </source>
</evidence>
<gene>
    <name evidence="7" type="ORF">TRFO_21475</name>
</gene>
<dbReference type="VEuPathDB" id="TrichDB:TRFO_21475"/>
<dbReference type="SUPFAM" id="SSF56300">
    <property type="entry name" value="Metallo-dependent phosphatases"/>
    <property type="match status" value="1"/>
</dbReference>
<accession>A0A1J4KIT3</accession>
<evidence type="ECO:0000256" key="1">
    <source>
        <dbReference type="ARBA" id="ARBA00022475"/>
    </source>
</evidence>